<dbReference type="PANTHER" id="PTHR10663">
    <property type="entry name" value="GUANYL-NUCLEOTIDE EXCHANGE FACTOR"/>
    <property type="match status" value="1"/>
</dbReference>
<dbReference type="OMA" id="ILWTRSP"/>
<dbReference type="GO" id="GO:0016192">
    <property type="term" value="P:vesicle-mediated transport"/>
    <property type="evidence" value="ECO:0007669"/>
    <property type="project" value="UniProtKB-ARBA"/>
</dbReference>
<accession>A0A1V2L553</accession>
<protein>
    <submittedName>
        <fullName evidence="5">ARF guanine-nucleotide exchange factor 2</fullName>
    </submittedName>
</protein>
<feature type="compositionally biased region" description="Basic and acidic residues" evidence="3">
    <location>
        <begin position="1377"/>
        <end position="1386"/>
    </location>
</feature>
<dbReference type="GO" id="GO:0015031">
    <property type="term" value="P:protein transport"/>
    <property type="evidence" value="ECO:0007669"/>
    <property type="project" value="UniProtKB-KW"/>
</dbReference>
<dbReference type="SUPFAM" id="SSF48371">
    <property type="entry name" value="ARM repeat"/>
    <property type="match status" value="1"/>
</dbReference>
<dbReference type="InterPro" id="IPR016024">
    <property type="entry name" value="ARM-type_fold"/>
</dbReference>
<dbReference type="SMART" id="SM00222">
    <property type="entry name" value="Sec7"/>
    <property type="match status" value="1"/>
</dbReference>
<dbReference type="InterPro" id="IPR032691">
    <property type="entry name" value="Mon2/Sec7/BIG1-like_HUS"/>
</dbReference>
<feature type="region of interest" description="Disordered" evidence="3">
    <location>
        <begin position="1377"/>
        <end position="1427"/>
    </location>
</feature>
<dbReference type="GO" id="GO:0005085">
    <property type="term" value="F:guanyl-nucleotide exchange factor activity"/>
    <property type="evidence" value="ECO:0007669"/>
    <property type="project" value="InterPro"/>
</dbReference>
<dbReference type="GO" id="GO:0032012">
    <property type="term" value="P:regulation of ARF protein signal transduction"/>
    <property type="evidence" value="ECO:0007669"/>
    <property type="project" value="InterPro"/>
</dbReference>
<dbReference type="Gene3D" id="1.10.220.20">
    <property type="match status" value="1"/>
</dbReference>
<comment type="caution">
    <text evidence="5">The sequence shown here is derived from an EMBL/GenBank/DDBJ whole genome shotgun (WGS) entry which is preliminary data.</text>
</comment>
<feature type="region of interest" description="Disordered" evidence="3">
    <location>
        <begin position="400"/>
        <end position="419"/>
    </location>
</feature>
<evidence type="ECO:0000313" key="5">
    <source>
        <dbReference type="EMBL" id="ONH66894.1"/>
    </source>
</evidence>
<organism evidence="5 6">
    <name type="scientific">Cyberlindnera fabianii</name>
    <name type="common">Yeast</name>
    <name type="synonym">Hansenula fabianii</name>
    <dbReference type="NCBI Taxonomy" id="36022"/>
    <lineage>
        <taxon>Eukaryota</taxon>
        <taxon>Fungi</taxon>
        <taxon>Dikarya</taxon>
        <taxon>Ascomycota</taxon>
        <taxon>Saccharomycotina</taxon>
        <taxon>Saccharomycetes</taxon>
        <taxon>Phaffomycetales</taxon>
        <taxon>Phaffomycetaceae</taxon>
        <taxon>Cyberlindnera</taxon>
    </lineage>
</organism>
<dbReference type="EMBL" id="MPUK01000005">
    <property type="protein sequence ID" value="ONH66894.1"/>
    <property type="molecule type" value="Genomic_DNA"/>
</dbReference>
<feature type="compositionally biased region" description="Basic and acidic residues" evidence="3">
    <location>
        <begin position="1399"/>
        <end position="1411"/>
    </location>
</feature>
<dbReference type="Gene3D" id="1.10.1000.11">
    <property type="entry name" value="Arf Nucleotide-binding Site Opener,domain 2"/>
    <property type="match status" value="1"/>
</dbReference>
<dbReference type="SUPFAM" id="SSF48425">
    <property type="entry name" value="Sec7 domain"/>
    <property type="match status" value="1"/>
</dbReference>
<keyword evidence="1" id="KW-0813">Transport</keyword>
<dbReference type="GO" id="GO:0005794">
    <property type="term" value="C:Golgi apparatus"/>
    <property type="evidence" value="ECO:0007669"/>
    <property type="project" value="UniProtKB-ARBA"/>
</dbReference>
<evidence type="ECO:0000256" key="1">
    <source>
        <dbReference type="ARBA" id="ARBA00022448"/>
    </source>
</evidence>
<sequence>MARQPIRGAIALNPVTVVVKECILISSSMRKLSKYSQSGVAAILGGGASDIFNDNNDLKKYGLSGNSNNHGSSQSNDPLLSGFIQLRQMLNNRTNLSDIDSLTLLQPFLLVIKSSSTSGNITSLALDSLTKFISYKIISKDSKNLSFTLNHIMHSLTHCRFEASEQTSDDSVLLKVLKLLESMIDSDLGDMLSDDVIYEVVQTSLSLACNKRRSEVLRRAAELSVYRITIKIFKRLDDIEPENNELVIEETHDYARDQLVETIGASGEDNVPKKSFEVPNDDKPFGLPAIKQFLGILISMIAPENQFRHTESTKVFALSLIATAAEMSADRFSKFPTLLNLIADPIFKHTLQIIQTVNSIPVLQAAMQLFTTLMLTLGDQLPAQVELALTTIMTCILPPPEKKNTSSKSGKSTPVDTNIKSPSAKELMIDELSILWTRSPTLFVDLFSNYDCNFHRQDLTVQFIEFLAKLSLPENSRVISESVPATCLEGVLTFINHLYEHVEKSPAVTNTEVCELISTKEQKREFIAATNVFNNKPKDGLKELQKRGFIKSLDDTKELARFFFEKSSRLNKKILGEYLAKPTNKDLLTEFMNLFEFKGLRVDEALRVLLKTFRLPGESQQIERIVETFSAWYVECQGYQGKQEGAKEEATPKAVDDVVTKKVSAESTDAVLVEEEDAVEPDADSVFVLSYSIIMLNTDLYNMNVKDHMTFESYKRNVSGTYNGKNYPDWYLQKIFNSIAEKEIVMPEEHHGSSQWFGDTWNNMMAANASLVTDYHNPYEFNEKTVLQLESYIFQASFTPIVDTVLEIFSWSSDDGLTTRILSTVDHIARITSFFSLHDQTDMITKKLCDFTRLTDIQQSSTVDPSVTTPLKLTRIKVEGGETIDVSDYSVRFGQTFKGQLSVVVLFRIVKQNMLYLTESWPPVIKIIFTLLENGMIEPDIFADFQKQNHLHRIPRIKPEVTLTRSQATKGLFSTFASYLKGDDEPSDDDVNLTLSALDCIKSANIASLLDDVKALGQSGVKLVPLFLEYYPTERNQTTEKYFETQLLFVVETCVNLIIINDPTSHSRLELIEKINDTIKNKDSLKIKPDFIFRLSTYKLILFRHGAAVNEELLVTSLEELASFDREILEKKTPQILTHLTTLVNDGCWSADTVLNAEVYWRLLRQIASITDYTNSVLLFAEKVPTSRSINNTNFMWLLGLLDEISAVGSIGAQWEQEYDMLIKTGHKVTKENPYQDIVHTSLRSIKFTGNLLELDRTFTKEETYALIQALAHQCLNPCQQIRSYALGALENTILQIKTGEDVTAQGIFEFGLLPLLNEGIAKLEIFQLISKVYLHFYELDQANNEIFLKILDTFNQYLDDTDIEAELQKLIGTKKALEKQSKESDSTTPDGTTPEPELTEKVDQVNKDVASENGNGVSDEIDVGVD</sequence>
<evidence type="ECO:0000313" key="6">
    <source>
        <dbReference type="Proteomes" id="UP000189513"/>
    </source>
</evidence>
<dbReference type="PROSITE" id="PS50190">
    <property type="entry name" value="SEC7"/>
    <property type="match status" value="1"/>
</dbReference>
<dbReference type="InterPro" id="IPR035999">
    <property type="entry name" value="Sec7_dom_sf"/>
</dbReference>
<proteinExistence type="predicted"/>
<dbReference type="CDD" id="cd00171">
    <property type="entry name" value="Sec7"/>
    <property type="match status" value="1"/>
</dbReference>
<dbReference type="InterPro" id="IPR023394">
    <property type="entry name" value="Sec7_C_sf"/>
</dbReference>
<dbReference type="InterPro" id="IPR000904">
    <property type="entry name" value="Sec7_dom"/>
</dbReference>
<evidence type="ECO:0000256" key="3">
    <source>
        <dbReference type="SAM" id="MobiDB-lite"/>
    </source>
</evidence>
<gene>
    <name evidence="5" type="ORF">BON22_2829</name>
</gene>
<dbReference type="Pfam" id="PF16213">
    <property type="entry name" value="DCB"/>
    <property type="match status" value="1"/>
</dbReference>
<keyword evidence="2" id="KW-0653">Protein transport</keyword>
<evidence type="ECO:0000259" key="4">
    <source>
        <dbReference type="PROSITE" id="PS50190"/>
    </source>
</evidence>
<name>A0A1V2L553_CYBFA</name>
<reference evidence="6" key="1">
    <citation type="journal article" date="2017" name="Genome Announc.">
        <title>Genome sequences of Cyberlindnera fabianii 65, Pichia kudriavzevii 129, and Saccharomyces cerevisiae 131 isolated from fermented masau fruits in Zimbabwe.</title>
        <authorList>
            <person name="van Rijswijck I.M.H."/>
            <person name="Derks M.F.L."/>
            <person name="Abee T."/>
            <person name="de Ridder D."/>
            <person name="Smid E.J."/>
        </authorList>
    </citation>
    <scope>NUCLEOTIDE SEQUENCE [LARGE SCALE GENOMIC DNA]</scope>
    <source>
        <strain evidence="6">65</strain>
    </source>
</reference>
<dbReference type="STRING" id="36022.A0A1V2L553"/>
<keyword evidence="6" id="KW-1185">Reference proteome</keyword>
<dbReference type="PANTHER" id="PTHR10663:SF388">
    <property type="entry name" value="GOLGI-SPECIFIC BREFELDIN A-RESISTANCE GUANINE NUCLEOTIDE EXCHANGE FACTOR 1"/>
    <property type="match status" value="1"/>
</dbReference>
<dbReference type="Pfam" id="PF12783">
    <property type="entry name" value="Sec7-like_HUS"/>
    <property type="match status" value="1"/>
</dbReference>
<feature type="domain" description="SEC7" evidence="4">
    <location>
        <begin position="515"/>
        <end position="742"/>
    </location>
</feature>
<dbReference type="Pfam" id="PF01369">
    <property type="entry name" value="Sec7"/>
    <property type="match status" value="1"/>
</dbReference>
<evidence type="ECO:0000256" key="2">
    <source>
        <dbReference type="ARBA" id="ARBA00022927"/>
    </source>
</evidence>
<dbReference type="InterPro" id="IPR032629">
    <property type="entry name" value="DCB_dom"/>
</dbReference>
<dbReference type="Proteomes" id="UP000189513">
    <property type="component" value="Unassembled WGS sequence"/>
</dbReference>
<dbReference type="VEuPathDB" id="FungiDB:BON22_2829"/>